<evidence type="ECO:0000256" key="2">
    <source>
        <dbReference type="SAM" id="Phobius"/>
    </source>
</evidence>
<keyword evidence="2" id="KW-0812">Transmembrane</keyword>
<dbReference type="PANTHER" id="PTHR31133">
    <property type="entry name" value="MEMBRANE PROTEIN"/>
    <property type="match status" value="1"/>
</dbReference>
<feature type="region of interest" description="Disordered" evidence="1">
    <location>
        <begin position="534"/>
        <end position="599"/>
    </location>
</feature>
<dbReference type="InterPro" id="IPR040229">
    <property type="entry name" value="At3g27390-like"/>
</dbReference>
<dbReference type="AlphaFoldDB" id="A0A200RCT4"/>
<dbReference type="EMBL" id="MVGT01000078">
    <property type="protein sequence ID" value="OVA20521.1"/>
    <property type="molecule type" value="Genomic_DNA"/>
</dbReference>
<feature type="compositionally biased region" description="Low complexity" evidence="1">
    <location>
        <begin position="325"/>
        <end position="343"/>
    </location>
</feature>
<feature type="compositionally biased region" description="Basic and acidic residues" evidence="1">
    <location>
        <begin position="576"/>
        <end position="599"/>
    </location>
</feature>
<feature type="region of interest" description="Disordered" evidence="1">
    <location>
        <begin position="308"/>
        <end position="343"/>
    </location>
</feature>
<organism evidence="3 4">
    <name type="scientific">Macleaya cordata</name>
    <name type="common">Five-seeded plume-poppy</name>
    <name type="synonym">Bocconia cordata</name>
    <dbReference type="NCBI Taxonomy" id="56857"/>
    <lineage>
        <taxon>Eukaryota</taxon>
        <taxon>Viridiplantae</taxon>
        <taxon>Streptophyta</taxon>
        <taxon>Embryophyta</taxon>
        <taxon>Tracheophyta</taxon>
        <taxon>Spermatophyta</taxon>
        <taxon>Magnoliopsida</taxon>
        <taxon>Ranunculales</taxon>
        <taxon>Papaveraceae</taxon>
        <taxon>Papaveroideae</taxon>
        <taxon>Macleaya</taxon>
    </lineage>
</organism>
<dbReference type="OMA" id="RHGEIMV"/>
<dbReference type="FunCoup" id="A0A200RCT4">
    <property type="interactions" value="2497"/>
</dbReference>
<keyword evidence="2" id="KW-0472">Membrane</keyword>
<evidence type="ECO:0000313" key="3">
    <source>
        <dbReference type="EMBL" id="OVA20521.1"/>
    </source>
</evidence>
<feature type="compositionally biased region" description="Basic residues" evidence="1">
    <location>
        <begin position="313"/>
        <end position="324"/>
    </location>
</feature>
<evidence type="ECO:0000256" key="1">
    <source>
        <dbReference type="SAM" id="MobiDB-lite"/>
    </source>
</evidence>
<feature type="transmembrane region" description="Helical" evidence="2">
    <location>
        <begin position="235"/>
        <end position="265"/>
    </location>
</feature>
<sequence>MESPKGLWASLWNLIRFLPFFIGLLLLGIIKGVILCPLICLIITIGNSAIIIGLWLAHSIWTYYCIASRAKQIGPILKLVLCICISALLVCWPLVAIVGSILGGAGYGLLAPLMATFEAVGEGKTDKFFHCIYDGTWSTVKGGITVVRDVMDVCFYSYFSVMDDLRNQEPPNGKPYEIRLLHLPGAVLVGVLGFMVDFLVITCVAVFKSPYMLFKGWHRLFHDLIGREGPFLETICVPFAGLAILLWPVVVVSAVLGSVVSSFFLGAYAGVIVYQESSVWLGLCYIISSLAMFDEYSNDMLDMPEGSCFPRPQYRKKSPPKRTSSRTSSFSRPNSFRNPPSRSVSLKSHIIDFNLFELLDSLFLDCKHQGEVLIAEGLITPKDIEDSKFRKDGSRVISVGLPAYCILQALLRSIKANSEGILLRDSNTEITSMNRPKDAFYDWFLNPLLVIKEQIKAHNLTDDEENYLSSLVLLSGNPERLNNSTLVSPPESERKRAELDGIARRLQGITKSISRYPTSKRRFDSLVKSLSEELAKKNSGSQSTNGGSSQSTKRSQSVPRSRSGFIRIFSQKSFRNRTDNQDPDKEDNQPVVVKDIEIA</sequence>
<feature type="transmembrane region" description="Helical" evidence="2">
    <location>
        <begin position="277"/>
        <end position="293"/>
    </location>
</feature>
<dbReference type="OrthoDB" id="1906116at2759"/>
<accession>A0A200RCT4</accession>
<reference evidence="3 4" key="1">
    <citation type="journal article" date="2017" name="Mol. Plant">
        <title>The Genome of Medicinal Plant Macleaya cordata Provides New Insights into Benzylisoquinoline Alkaloids Metabolism.</title>
        <authorList>
            <person name="Liu X."/>
            <person name="Liu Y."/>
            <person name="Huang P."/>
            <person name="Ma Y."/>
            <person name="Qing Z."/>
            <person name="Tang Q."/>
            <person name="Cao H."/>
            <person name="Cheng P."/>
            <person name="Zheng Y."/>
            <person name="Yuan Z."/>
            <person name="Zhou Y."/>
            <person name="Liu J."/>
            <person name="Tang Z."/>
            <person name="Zhuo Y."/>
            <person name="Zhang Y."/>
            <person name="Yu L."/>
            <person name="Huang J."/>
            <person name="Yang P."/>
            <person name="Peng Q."/>
            <person name="Zhang J."/>
            <person name="Jiang W."/>
            <person name="Zhang Z."/>
            <person name="Lin K."/>
            <person name="Ro D.K."/>
            <person name="Chen X."/>
            <person name="Xiong X."/>
            <person name="Shang Y."/>
            <person name="Huang S."/>
            <person name="Zeng J."/>
        </authorList>
    </citation>
    <scope>NUCLEOTIDE SEQUENCE [LARGE SCALE GENOMIC DNA]</scope>
    <source>
        <strain evidence="4">cv. BLH2017</strain>
        <tissue evidence="3">Root</tissue>
    </source>
</reference>
<dbReference type="InParanoid" id="A0A200RCT4"/>
<feature type="transmembrane region" description="Helical" evidence="2">
    <location>
        <begin position="186"/>
        <end position="214"/>
    </location>
</feature>
<keyword evidence="2" id="KW-1133">Transmembrane helix</keyword>
<keyword evidence="4" id="KW-1185">Reference proteome</keyword>
<feature type="transmembrane region" description="Helical" evidence="2">
    <location>
        <begin position="79"/>
        <end position="102"/>
    </location>
</feature>
<gene>
    <name evidence="3" type="ORF">BVC80_1065g73</name>
</gene>
<protein>
    <submittedName>
        <fullName evidence="3">Uncharacterized protein</fullName>
    </submittedName>
</protein>
<dbReference type="Proteomes" id="UP000195402">
    <property type="component" value="Unassembled WGS sequence"/>
</dbReference>
<feature type="compositionally biased region" description="Low complexity" evidence="1">
    <location>
        <begin position="537"/>
        <end position="553"/>
    </location>
</feature>
<proteinExistence type="predicted"/>
<dbReference type="STRING" id="56857.A0A200RCT4"/>
<name>A0A200RCT4_MACCD</name>
<evidence type="ECO:0000313" key="4">
    <source>
        <dbReference type="Proteomes" id="UP000195402"/>
    </source>
</evidence>
<comment type="caution">
    <text evidence="3">The sequence shown here is derived from an EMBL/GenBank/DDBJ whole genome shotgun (WGS) entry which is preliminary data.</text>
</comment>
<dbReference type="PANTHER" id="PTHR31133:SF3">
    <property type="entry name" value="TRANSMEMBRANE PROTEIN"/>
    <property type="match status" value="1"/>
</dbReference>